<feature type="compositionally biased region" description="Low complexity" evidence="1">
    <location>
        <begin position="207"/>
        <end position="247"/>
    </location>
</feature>
<feature type="compositionally biased region" description="Low complexity" evidence="1">
    <location>
        <begin position="487"/>
        <end position="508"/>
    </location>
</feature>
<feature type="compositionally biased region" description="Low complexity" evidence="1">
    <location>
        <begin position="320"/>
        <end position="332"/>
    </location>
</feature>
<sequence>MSMRTVELVSEWDTVPFDGGYDGLQSLSDQGFSGAVTTGPTQLFMLNGTVVGVLEGDIEAFDGADGTARAAPHDALPLLVVMQDRADSPRAQYYTEDTPISDVDRTLEDGNFTGFVELSENVLSGDYYMVYHQGRSMSVAWVGNSQRLITDEEAFEQADGEVGIYKVMPADIEPVEIPEPTTPTDDTEEAVAGSATAVDERADAPEETATAASGETTTDSAPAEEAADPASDAGSDSSADDSAATASDRSDPSDDAGSGTASATDVSERGGGAAGPPGSKAAGASQGAAVDRTQRDETDTTGADSGTTAEAPATDAESGPTEPANPAPTETEPTPKDGGTAEARTETEPTPKDGGTAEARTETEPTPKDGGTAEARTEPPEPSGGRTTQAETADSPTDRTGTASTDEGVGDSQTAAGAVDNDAVSDLETRSIPSLDPERSSSTPEQTTPTQSTTATQSTSSESPSAESASADSSSTAGAADPESTESQSGTSAATQKSQSQDSQSTPSPELQATLEEREAEIAELEGEIRDLSAENEDLAAERDRLLDELEEARAEIRRLEEELAAAGGTAPSEQTLSAAEAIDGTNLFVRYHSKGEATLETAQSGSADRASVEENLRLEYHTQFDADEAVVDGEAFEEFLHGSIQYRFVDWLVRNLLYEIQSTGHESAMGVLYDAIPKVDRAELNGKVSVTYTEDGQEHRSQETFDVVVRDRMGNPLVVANINDARQPATDGQMTDIVRNAERVGSASDSLAAAFLVTSSFFEPEALETAREATSSGLFSRDKRKSFVNLSRKGGYHLCLLEARNKEFHLAVPEL</sequence>
<dbReference type="RefSeq" id="WP_220587890.1">
    <property type="nucleotide sequence ID" value="NZ_RKLQ01000001.1"/>
</dbReference>
<proteinExistence type="predicted"/>
<reference evidence="3" key="1">
    <citation type="submission" date="2021-06" db="EMBL/GenBank/DDBJ databases">
        <title>Halomicroarcula sp. F24A a new haloarchaeum isolated from saline soil.</title>
        <authorList>
            <person name="Duran-Viseras A."/>
            <person name="Sanchez-Porro C."/>
            <person name="Ventosa A."/>
        </authorList>
    </citation>
    <scope>NUCLEOTIDE SEQUENCE</scope>
    <source>
        <strain evidence="3">F24A</strain>
    </source>
</reference>
<feature type="compositionally biased region" description="Low complexity" evidence="1">
    <location>
        <begin position="440"/>
        <end position="477"/>
    </location>
</feature>
<feature type="region of interest" description="Disordered" evidence="1">
    <location>
        <begin position="175"/>
        <end position="520"/>
    </location>
</feature>
<feature type="compositionally biased region" description="Low complexity" evidence="1">
    <location>
        <begin position="276"/>
        <end position="289"/>
    </location>
</feature>
<feature type="compositionally biased region" description="Low complexity" evidence="1">
    <location>
        <begin position="300"/>
        <end position="311"/>
    </location>
</feature>
<organism evidence="3 4">
    <name type="scientific">Haloarcula salinisoli</name>
    <dbReference type="NCBI Taxonomy" id="2487746"/>
    <lineage>
        <taxon>Archaea</taxon>
        <taxon>Methanobacteriati</taxon>
        <taxon>Methanobacteriota</taxon>
        <taxon>Stenosarchaea group</taxon>
        <taxon>Halobacteria</taxon>
        <taxon>Halobacteriales</taxon>
        <taxon>Haloarculaceae</taxon>
        <taxon>Haloarcula</taxon>
    </lineage>
</organism>
<keyword evidence="4" id="KW-1185">Reference proteome</keyword>
<evidence type="ECO:0000313" key="3">
    <source>
        <dbReference type="EMBL" id="MBX0303695.1"/>
    </source>
</evidence>
<comment type="caution">
    <text evidence="3">The sequence shown here is derived from an EMBL/GenBank/DDBJ whole genome shotgun (WGS) entry which is preliminary data.</text>
</comment>
<name>A0A8J7YD30_9EURY</name>
<feature type="compositionally biased region" description="Polar residues" evidence="1">
    <location>
        <begin position="385"/>
        <end position="415"/>
    </location>
</feature>
<dbReference type="Proteomes" id="UP000783863">
    <property type="component" value="Unassembled WGS sequence"/>
</dbReference>
<dbReference type="AlphaFoldDB" id="A0A8J7YD30"/>
<protein>
    <recommendedName>
        <fullName evidence="2">DUF7527 domain-containing protein</fullName>
    </recommendedName>
</protein>
<dbReference type="EMBL" id="RKLQ01000001">
    <property type="protein sequence ID" value="MBX0303695.1"/>
    <property type="molecule type" value="Genomic_DNA"/>
</dbReference>
<dbReference type="Pfam" id="PF24371">
    <property type="entry name" value="DUF7527"/>
    <property type="match status" value="1"/>
</dbReference>
<dbReference type="Gene3D" id="1.10.287.1490">
    <property type="match status" value="1"/>
</dbReference>
<dbReference type="InterPro" id="IPR055949">
    <property type="entry name" value="DUF7527"/>
</dbReference>
<evidence type="ECO:0000256" key="1">
    <source>
        <dbReference type="SAM" id="MobiDB-lite"/>
    </source>
</evidence>
<gene>
    <name evidence="3" type="ORF">EGD98_08420</name>
</gene>
<feature type="domain" description="DUF7527" evidence="2">
    <location>
        <begin position="577"/>
        <end position="816"/>
    </location>
</feature>
<accession>A0A8J7YD30</accession>
<evidence type="ECO:0000313" key="4">
    <source>
        <dbReference type="Proteomes" id="UP000783863"/>
    </source>
</evidence>
<evidence type="ECO:0000259" key="2">
    <source>
        <dbReference type="Pfam" id="PF24371"/>
    </source>
</evidence>